<comment type="subcellular location">
    <subcellularLocation>
        <location evidence="8">Golgi apparatus</location>
        <location evidence="8">cis-Golgi network membrane</location>
        <topology evidence="8">Single-pass type IV membrane protein</topology>
    </subcellularLocation>
</comment>
<accession>A0A6M2DSR1</accession>
<dbReference type="Gene3D" id="1.20.5.110">
    <property type="match status" value="1"/>
</dbReference>
<keyword evidence="12" id="KW-0675">Receptor</keyword>
<organism evidence="12">
    <name type="scientific">Xenopsylla cheopis</name>
    <name type="common">Oriental rat flea</name>
    <name type="synonym">Pulex cheopis</name>
    <dbReference type="NCBI Taxonomy" id="163159"/>
    <lineage>
        <taxon>Eukaryota</taxon>
        <taxon>Metazoa</taxon>
        <taxon>Ecdysozoa</taxon>
        <taxon>Arthropoda</taxon>
        <taxon>Hexapoda</taxon>
        <taxon>Insecta</taxon>
        <taxon>Pterygota</taxon>
        <taxon>Neoptera</taxon>
        <taxon>Endopterygota</taxon>
        <taxon>Siphonaptera</taxon>
        <taxon>Pulicidae</taxon>
        <taxon>Xenopsyllinae</taxon>
        <taxon>Xenopsylla</taxon>
    </lineage>
</organism>
<evidence type="ECO:0000256" key="8">
    <source>
        <dbReference type="ARBA" id="ARBA00037862"/>
    </source>
</evidence>
<dbReference type="PANTHER" id="PTHR21230">
    <property type="entry name" value="VESICLE TRANSPORT V-SNARE PROTEIN VTI1-RELATED"/>
    <property type="match status" value="1"/>
</dbReference>
<evidence type="ECO:0000256" key="6">
    <source>
        <dbReference type="ARBA" id="ARBA00023136"/>
    </source>
</evidence>
<dbReference type="PIRSF" id="PIRSF028865">
    <property type="entry name" value="Membrin-2"/>
    <property type="match status" value="1"/>
</dbReference>
<dbReference type="GO" id="GO:0012507">
    <property type="term" value="C:ER to Golgi transport vesicle membrane"/>
    <property type="evidence" value="ECO:0007669"/>
    <property type="project" value="TreeGrafter"/>
</dbReference>
<evidence type="ECO:0000256" key="2">
    <source>
        <dbReference type="ARBA" id="ARBA00022692"/>
    </source>
</evidence>
<name>A0A6M2DSR1_XENCH</name>
<dbReference type="CDD" id="cd15863">
    <property type="entry name" value="SNARE_GS27"/>
    <property type="match status" value="1"/>
</dbReference>
<sequence length="209" mass="24204">MESLYHQTNRLIQDIQQNFQQLEKQPNLAASIESEIQSKIHTVTTNCEKLDILAFKVPITQRQNAKLRCDQLKYENRHLQSALQMWQQRVQRQQAELSEREQLLSKRFTANPDTSIEIDYSLQHFNSLQNANNSVNDMLMTGNNVLDSLRSQRDTLKGAHKRVIDIANTLGLSNATIRLIERRVKQDKFILIGGMLITTFVIVIVILYI</sequence>
<keyword evidence="5" id="KW-0333">Golgi apparatus</keyword>
<evidence type="ECO:0000256" key="5">
    <source>
        <dbReference type="ARBA" id="ARBA00023034"/>
    </source>
</evidence>
<evidence type="ECO:0000313" key="12">
    <source>
        <dbReference type="EMBL" id="NOV48208.1"/>
    </source>
</evidence>
<dbReference type="GO" id="GO:0006906">
    <property type="term" value="P:vesicle fusion"/>
    <property type="evidence" value="ECO:0007669"/>
    <property type="project" value="TreeGrafter"/>
</dbReference>
<evidence type="ECO:0000256" key="4">
    <source>
        <dbReference type="ARBA" id="ARBA00022989"/>
    </source>
</evidence>
<keyword evidence="1" id="KW-0813">Transport</keyword>
<dbReference type="Pfam" id="PF12352">
    <property type="entry name" value="V-SNARE_C"/>
    <property type="match status" value="1"/>
</dbReference>
<reference evidence="12" key="1">
    <citation type="submission" date="2020-03" db="EMBL/GenBank/DDBJ databases">
        <title>Transcriptomic Profiling of the Digestive Tract of the Rat Flea, Xenopsylla cheopis, Following Blood Feeding and Infection with Yersinia pestis.</title>
        <authorList>
            <person name="Bland D.M."/>
            <person name="Martens C.A."/>
            <person name="Virtaneva K."/>
            <person name="Kanakabandi K."/>
            <person name="Long D."/>
            <person name="Rosenke R."/>
            <person name="Saturday G.A."/>
            <person name="Hoyt F.H."/>
            <person name="Bruno D.P."/>
            <person name="Ribeiro J.M.C."/>
            <person name="Hinnebusch J."/>
        </authorList>
    </citation>
    <scope>NUCLEOTIDE SEQUENCE</scope>
</reference>
<dbReference type="GO" id="GO:0005484">
    <property type="term" value="F:SNAP receptor activity"/>
    <property type="evidence" value="ECO:0007669"/>
    <property type="project" value="InterPro"/>
</dbReference>
<proteinExistence type="inferred from homology"/>
<dbReference type="SUPFAM" id="SSF58038">
    <property type="entry name" value="SNARE fusion complex"/>
    <property type="match status" value="1"/>
</dbReference>
<evidence type="ECO:0000256" key="3">
    <source>
        <dbReference type="ARBA" id="ARBA00022927"/>
    </source>
</evidence>
<keyword evidence="6 11" id="KW-0472">Membrane</keyword>
<evidence type="ECO:0000256" key="11">
    <source>
        <dbReference type="SAM" id="Phobius"/>
    </source>
</evidence>
<comment type="function">
    <text evidence="7">Involved in transport of proteins from the cis/medial-Golgi to the trans-Golgi network.</text>
</comment>
<keyword evidence="2 11" id="KW-0812">Transmembrane</keyword>
<keyword evidence="4 11" id="KW-1133">Transmembrane helix</keyword>
<dbReference type="AlphaFoldDB" id="A0A6M2DSR1"/>
<evidence type="ECO:0000256" key="1">
    <source>
        <dbReference type="ARBA" id="ARBA00022448"/>
    </source>
</evidence>
<dbReference type="EMBL" id="GIIL01004482">
    <property type="protein sequence ID" value="NOV48208.1"/>
    <property type="molecule type" value="Transcribed_RNA"/>
</dbReference>
<evidence type="ECO:0000256" key="10">
    <source>
        <dbReference type="SAM" id="Coils"/>
    </source>
</evidence>
<dbReference type="GO" id="GO:0015031">
    <property type="term" value="P:protein transport"/>
    <property type="evidence" value="ECO:0007669"/>
    <property type="project" value="UniProtKB-KW"/>
</dbReference>
<dbReference type="InterPro" id="IPR027027">
    <property type="entry name" value="GOSR2/Membrin/Bos1"/>
</dbReference>
<keyword evidence="3" id="KW-0653">Protein transport</keyword>
<dbReference type="GO" id="GO:0031201">
    <property type="term" value="C:SNARE complex"/>
    <property type="evidence" value="ECO:0007669"/>
    <property type="project" value="TreeGrafter"/>
</dbReference>
<dbReference type="GO" id="GO:0000149">
    <property type="term" value="F:SNARE binding"/>
    <property type="evidence" value="ECO:0007669"/>
    <property type="project" value="TreeGrafter"/>
</dbReference>
<dbReference type="PANTHER" id="PTHR21230:SF1">
    <property type="entry name" value="GOLGI SNAP RECEPTOR COMPLEX MEMBER 2"/>
    <property type="match status" value="1"/>
</dbReference>
<evidence type="ECO:0000256" key="7">
    <source>
        <dbReference type="ARBA" id="ARBA00037078"/>
    </source>
</evidence>
<feature type="coiled-coil region" evidence="10">
    <location>
        <begin position="62"/>
        <end position="103"/>
    </location>
</feature>
<feature type="transmembrane region" description="Helical" evidence="11">
    <location>
        <begin position="189"/>
        <end position="208"/>
    </location>
</feature>
<protein>
    <submittedName>
        <fullName evidence="12">Putative golgi snap receptor complex member</fullName>
    </submittedName>
</protein>
<dbReference type="GO" id="GO:0005789">
    <property type="term" value="C:endoplasmic reticulum membrane"/>
    <property type="evidence" value="ECO:0007669"/>
    <property type="project" value="TreeGrafter"/>
</dbReference>
<dbReference type="GO" id="GO:0031902">
    <property type="term" value="C:late endosome membrane"/>
    <property type="evidence" value="ECO:0007669"/>
    <property type="project" value="TreeGrafter"/>
</dbReference>
<evidence type="ECO:0000256" key="9">
    <source>
        <dbReference type="ARBA" id="ARBA00038172"/>
    </source>
</evidence>
<dbReference type="GO" id="GO:0005794">
    <property type="term" value="C:Golgi apparatus"/>
    <property type="evidence" value="ECO:0007669"/>
    <property type="project" value="UniProtKB-SubCell"/>
</dbReference>
<comment type="similarity">
    <text evidence="9">Belongs to the GOSR2 family.</text>
</comment>
<keyword evidence="10" id="KW-0175">Coiled coil</keyword>